<evidence type="ECO:0000313" key="1">
    <source>
        <dbReference type="EMBL" id="ADE40741.1"/>
    </source>
</evidence>
<organism evidence="1 2">
    <name type="scientific">Puniceispirillum marinum (strain IMCC1322)</name>
    <dbReference type="NCBI Taxonomy" id="488538"/>
    <lineage>
        <taxon>Bacteria</taxon>
        <taxon>Pseudomonadati</taxon>
        <taxon>Pseudomonadota</taxon>
        <taxon>Alphaproteobacteria</taxon>
        <taxon>Candidatus Puniceispirillales</taxon>
        <taxon>Candidatus Puniceispirillaceae</taxon>
        <taxon>Candidatus Puniceispirillum</taxon>
    </lineage>
</organism>
<gene>
    <name evidence="1" type="ordered locus">SAR116_2498</name>
</gene>
<dbReference type="Proteomes" id="UP000007460">
    <property type="component" value="Chromosome"/>
</dbReference>
<sequence>MNNMVIIRPSMCHDLEVITSLDITFCRNSYDTIARHNGHINVKKCQCFIDLGKNLPQHNRNASKQPPQK</sequence>
<dbReference type="EMBL" id="CP001751">
    <property type="protein sequence ID" value="ADE40741.1"/>
    <property type="molecule type" value="Genomic_DNA"/>
</dbReference>
<accession>D5BQM3</accession>
<keyword evidence="2" id="KW-1185">Reference proteome</keyword>
<evidence type="ECO:0000313" key="2">
    <source>
        <dbReference type="Proteomes" id="UP000007460"/>
    </source>
</evidence>
<dbReference type="HOGENOM" id="CLU_2772926_0_0_5"/>
<reference evidence="1 2" key="1">
    <citation type="journal article" date="2010" name="J. Bacteriol.">
        <title>Complete genome sequence of "Candidatus Puniceispirillum marinum" IMCC1322, a representative of the SAR116 clade in the Alphaproteobacteria.</title>
        <authorList>
            <person name="Oh H.M."/>
            <person name="Kwon K.K."/>
            <person name="Kang I."/>
            <person name="Kang S.G."/>
            <person name="Lee J.H."/>
            <person name="Kim S.J."/>
            <person name="Cho J.C."/>
        </authorList>
    </citation>
    <scope>NUCLEOTIDE SEQUENCE [LARGE SCALE GENOMIC DNA]</scope>
    <source>
        <strain evidence="1 2">IMCC1322</strain>
    </source>
</reference>
<dbReference type="KEGG" id="apb:SAR116_2498"/>
<dbReference type="STRING" id="488538.SAR116_2498"/>
<protein>
    <submittedName>
        <fullName evidence="1">Uncharacterized protein</fullName>
    </submittedName>
</protein>
<dbReference type="AlphaFoldDB" id="D5BQM3"/>
<name>D5BQM3_PUNMI</name>
<proteinExistence type="predicted"/>